<reference evidence="1 2" key="1">
    <citation type="submission" date="2023-12" db="EMBL/GenBank/DDBJ databases">
        <title>A high-quality genome assembly for Dillenia turbinata (Dilleniales).</title>
        <authorList>
            <person name="Chanderbali A."/>
        </authorList>
    </citation>
    <scope>NUCLEOTIDE SEQUENCE [LARGE SCALE GENOMIC DNA]</scope>
    <source>
        <strain evidence="1">LSX21</strain>
        <tissue evidence="1">Leaf</tissue>
    </source>
</reference>
<dbReference type="Proteomes" id="UP001370490">
    <property type="component" value="Unassembled WGS sequence"/>
</dbReference>
<name>A0AAN8Z2J8_9MAGN</name>
<evidence type="ECO:0000313" key="2">
    <source>
        <dbReference type="Proteomes" id="UP001370490"/>
    </source>
</evidence>
<sequence length="48" mass="5749">MSHENLEDLTEKLRRCSNQQKARSRTTFLDQTENLEKGQMERMDLCFS</sequence>
<keyword evidence="2" id="KW-1185">Reference proteome</keyword>
<proteinExistence type="predicted"/>
<accession>A0AAN8Z2J8</accession>
<organism evidence="1 2">
    <name type="scientific">Dillenia turbinata</name>
    <dbReference type="NCBI Taxonomy" id="194707"/>
    <lineage>
        <taxon>Eukaryota</taxon>
        <taxon>Viridiplantae</taxon>
        <taxon>Streptophyta</taxon>
        <taxon>Embryophyta</taxon>
        <taxon>Tracheophyta</taxon>
        <taxon>Spermatophyta</taxon>
        <taxon>Magnoliopsida</taxon>
        <taxon>eudicotyledons</taxon>
        <taxon>Gunneridae</taxon>
        <taxon>Pentapetalae</taxon>
        <taxon>Dilleniales</taxon>
        <taxon>Dilleniaceae</taxon>
        <taxon>Dillenia</taxon>
    </lineage>
</organism>
<evidence type="ECO:0000313" key="1">
    <source>
        <dbReference type="EMBL" id="KAK6918393.1"/>
    </source>
</evidence>
<comment type="caution">
    <text evidence="1">The sequence shown here is derived from an EMBL/GenBank/DDBJ whole genome shotgun (WGS) entry which is preliminary data.</text>
</comment>
<gene>
    <name evidence="1" type="ORF">RJ641_016815</name>
</gene>
<protein>
    <submittedName>
        <fullName evidence="1">Uncharacterized protein</fullName>
    </submittedName>
</protein>
<dbReference type="AlphaFoldDB" id="A0AAN8Z2J8"/>
<dbReference type="EMBL" id="JBAMMX010000022">
    <property type="protein sequence ID" value="KAK6918393.1"/>
    <property type="molecule type" value="Genomic_DNA"/>
</dbReference>